<dbReference type="EMBL" id="CAJVQA010077562">
    <property type="protein sequence ID" value="CAG8836043.1"/>
    <property type="molecule type" value="Genomic_DNA"/>
</dbReference>
<comment type="caution">
    <text evidence="2">The sequence shown here is derived from an EMBL/GenBank/DDBJ whole genome shotgun (WGS) entry which is preliminary data.</text>
</comment>
<keyword evidence="1" id="KW-0732">Signal</keyword>
<evidence type="ECO:0000256" key="1">
    <source>
        <dbReference type="SAM" id="SignalP"/>
    </source>
</evidence>
<name>A0A9N9KKU1_9GLOM</name>
<proteinExistence type="predicted"/>
<gene>
    <name evidence="2" type="ORF">CPELLU_LOCUS21340</name>
</gene>
<feature type="chain" id="PRO_5040322088" evidence="1">
    <location>
        <begin position="18"/>
        <end position="103"/>
    </location>
</feature>
<sequence>IAFDLVVLNLVDLNALAYSIDSIGAEVKSVESTEAIDSVYSTDIKEVVMDLVNVGSVDLVNMGSVDSVNIGLVDSMDSVNMGSVNSVNEVEMLAHSKFNNDGH</sequence>
<evidence type="ECO:0000313" key="2">
    <source>
        <dbReference type="EMBL" id="CAG8836043.1"/>
    </source>
</evidence>
<keyword evidence="3" id="KW-1185">Reference proteome</keyword>
<dbReference type="AlphaFoldDB" id="A0A9N9KKU1"/>
<accession>A0A9N9KKU1</accession>
<dbReference type="Proteomes" id="UP000789759">
    <property type="component" value="Unassembled WGS sequence"/>
</dbReference>
<feature type="signal peptide" evidence="1">
    <location>
        <begin position="1"/>
        <end position="17"/>
    </location>
</feature>
<organism evidence="2 3">
    <name type="scientific">Cetraspora pellucida</name>
    <dbReference type="NCBI Taxonomy" id="1433469"/>
    <lineage>
        <taxon>Eukaryota</taxon>
        <taxon>Fungi</taxon>
        <taxon>Fungi incertae sedis</taxon>
        <taxon>Mucoromycota</taxon>
        <taxon>Glomeromycotina</taxon>
        <taxon>Glomeromycetes</taxon>
        <taxon>Diversisporales</taxon>
        <taxon>Gigasporaceae</taxon>
        <taxon>Cetraspora</taxon>
    </lineage>
</organism>
<feature type="non-terminal residue" evidence="2">
    <location>
        <position position="1"/>
    </location>
</feature>
<protein>
    <submittedName>
        <fullName evidence="2">9979_t:CDS:1</fullName>
    </submittedName>
</protein>
<evidence type="ECO:0000313" key="3">
    <source>
        <dbReference type="Proteomes" id="UP000789759"/>
    </source>
</evidence>
<reference evidence="2" key="1">
    <citation type="submission" date="2021-06" db="EMBL/GenBank/DDBJ databases">
        <authorList>
            <person name="Kallberg Y."/>
            <person name="Tangrot J."/>
            <person name="Rosling A."/>
        </authorList>
    </citation>
    <scope>NUCLEOTIDE SEQUENCE</scope>
    <source>
        <strain evidence="2">FL966</strain>
    </source>
</reference>
<feature type="non-terminal residue" evidence="2">
    <location>
        <position position="103"/>
    </location>
</feature>